<feature type="signal peptide" evidence="1">
    <location>
        <begin position="1"/>
        <end position="21"/>
    </location>
</feature>
<feature type="non-terminal residue" evidence="2">
    <location>
        <position position="295"/>
    </location>
</feature>
<evidence type="ECO:0000313" key="3">
    <source>
        <dbReference type="Proteomes" id="UP000716446"/>
    </source>
</evidence>
<comment type="caution">
    <text evidence="2">The sequence shown here is derived from an EMBL/GenBank/DDBJ whole genome shotgun (WGS) entry which is preliminary data.</text>
</comment>
<name>A0A9N8PAB6_9PEZI</name>
<evidence type="ECO:0000256" key="1">
    <source>
        <dbReference type="SAM" id="SignalP"/>
    </source>
</evidence>
<dbReference type="Proteomes" id="UP000716446">
    <property type="component" value="Unassembled WGS sequence"/>
</dbReference>
<keyword evidence="3" id="KW-1185">Reference proteome</keyword>
<accession>A0A9N8PAB6</accession>
<proteinExistence type="predicted"/>
<evidence type="ECO:0000313" key="2">
    <source>
        <dbReference type="EMBL" id="CAD0087558.1"/>
    </source>
</evidence>
<dbReference type="AlphaFoldDB" id="A0A9N8PAB6"/>
<sequence>TRRMPLLIPIHLSHLLSLSTSSPLTPRQATNGPEPPTIIWTCTGNTDPILDNPSVCSNMCYGAYCRGYGNSLTFNPMAVGLAPNIVKLRKANAGCYVGIDDGPVNEQDRCQRQGMACNVSPYLTAIEGAVDVERGGPITDDGSTNPTGQNAMLNLLYTSTGPWSDSQGLNSTTELTTYHQIFANAGELPYCSGLPSDCVTDGTEVDRDGVISAYDPLPSSRSQRTYKLSGGRNVTVMQEMEPGRRVLSPRVRDGKGFVEESQRHVVDGQDMLERLGGYLYFEIEEIEGEILDGSV</sequence>
<protein>
    <submittedName>
        <fullName evidence="2">Uncharacterized protein</fullName>
    </submittedName>
</protein>
<dbReference type="EMBL" id="CAIJEN010000005">
    <property type="protein sequence ID" value="CAD0087558.1"/>
    <property type="molecule type" value="Genomic_DNA"/>
</dbReference>
<gene>
    <name evidence="2" type="ORF">AWRI4619_LOCUS4676</name>
</gene>
<feature type="chain" id="PRO_5040156510" evidence="1">
    <location>
        <begin position="22"/>
        <end position="295"/>
    </location>
</feature>
<reference evidence="2" key="1">
    <citation type="submission" date="2020-06" db="EMBL/GenBank/DDBJ databases">
        <authorList>
            <person name="Onetto C."/>
        </authorList>
    </citation>
    <scope>NUCLEOTIDE SEQUENCE</scope>
</reference>
<organism evidence="2 3">
    <name type="scientific">Aureobasidium vineae</name>
    <dbReference type="NCBI Taxonomy" id="2773715"/>
    <lineage>
        <taxon>Eukaryota</taxon>
        <taxon>Fungi</taxon>
        <taxon>Dikarya</taxon>
        <taxon>Ascomycota</taxon>
        <taxon>Pezizomycotina</taxon>
        <taxon>Dothideomycetes</taxon>
        <taxon>Dothideomycetidae</taxon>
        <taxon>Dothideales</taxon>
        <taxon>Saccotheciaceae</taxon>
        <taxon>Aureobasidium</taxon>
    </lineage>
</organism>
<keyword evidence="1" id="KW-0732">Signal</keyword>